<proteinExistence type="predicted"/>
<protein>
    <submittedName>
        <fullName evidence="1">Uncharacterized protein</fullName>
    </submittedName>
</protein>
<accession>A0AAD6ZRZ3</accession>
<organism evidence="1 2">
    <name type="scientific">Mycena albidolilacea</name>
    <dbReference type="NCBI Taxonomy" id="1033008"/>
    <lineage>
        <taxon>Eukaryota</taxon>
        <taxon>Fungi</taxon>
        <taxon>Dikarya</taxon>
        <taxon>Basidiomycota</taxon>
        <taxon>Agaricomycotina</taxon>
        <taxon>Agaricomycetes</taxon>
        <taxon>Agaricomycetidae</taxon>
        <taxon>Agaricales</taxon>
        <taxon>Marasmiineae</taxon>
        <taxon>Mycenaceae</taxon>
        <taxon>Mycena</taxon>
    </lineage>
</organism>
<gene>
    <name evidence="1" type="ORF">DFH08DRAFT_813548</name>
</gene>
<dbReference type="AlphaFoldDB" id="A0AAD6ZRZ3"/>
<evidence type="ECO:0000313" key="2">
    <source>
        <dbReference type="Proteomes" id="UP001218218"/>
    </source>
</evidence>
<name>A0AAD6ZRZ3_9AGAR</name>
<reference evidence="1" key="1">
    <citation type="submission" date="2023-03" db="EMBL/GenBank/DDBJ databases">
        <title>Massive genome expansion in bonnet fungi (Mycena s.s.) driven by repeated elements and novel gene families across ecological guilds.</title>
        <authorList>
            <consortium name="Lawrence Berkeley National Laboratory"/>
            <person name="Harder C.B."/>
            <person name="Miyauchi S."/>
            <person name="Viragh M."/>
            <person name="Kuo A."/>
            <person name="Thoen E."/>
            <person name="Andreopoulos B."/>
            <person name="Lu D."/>
            <person name="Skrede I."/>
            <person name="Drula E."/>
            <person name="Henrissat B."/>
            <person name="Morin E."/>
            <person name="Kohler A."/>
            <person name="Barry K."/>
            <person name="LaButti K."/>
            <person name="Morin E."/>
            <person name="Salamov A."/>
            <person name="Lipzen A."/>
            <person name="Mereny Z."/>
            <person name="Hegedus B."/>
            <person name="Baldrian P."/>
            <person name="Stursova M."/>
            <person name="Weitz H."/>
            <person name="Taylor A."/>
            <person name="Grigoriev I.V."/>
            <person name="Nagy L.G."/>
            <person name="Martin F."/>
            <person name="Kauserud H."/>
        </authorList>
    </citation>
    <scope>NUCLEOTIDE SEQUENCE</scope>
    <source>
        <strain evidence="1">CBHHK002</strain>
    </source>
</reference>
<evidence type="ECO:0000313" key="1">
    <source>
        <dbReference type="EMBL" id="KAJ7336330.1"/>
    </source>
</evidence>
<dbReference type="Proteomes" id="UP001218218">
    <property type="component" value="Unassembled WGS sequence"/>
</dbReference>
<sequence>MYAPRWRTWRKWSRRQGNSAPVWVNSIRKYQLAFAAPLAPKFSTAHHKIYCPAIHVVWTSSVSRLARSATTTPLVAVGQNERPNLGLQSEGTTAGDIAASVIAIYFFAAEQVQGCFALSADDSLRENGKVTGINWAANYELYLKYLTTGLEKCKTSVLKIFSTCGAENNGGSTVDAMDLLNADAEEEPEDGGEDG</sequence>
<dbReference type="EMBL" id="JARIHO010000031">
    <property type="protein sequence ID" value="KAJ7336330.1"/>
    <property type="molecule type" value="Genomic_DNA"/>
</dbReference>
<comment type="caution">
    <text evidence="1">The sequence shown here is derived from an EMBL/GenBank/DDBJ whole genome shotgun (WGS) entry which is preliminary data.</text>
</comment>
<keyword evidence="2" id="KW-1185">Reference proteome</keyword>